<gene>
    <name evidence="1" type="ORF">MVEN_00973800</name>
</gene>
<dbReference type="AlphaFoldDB" id="A0A8H7CZX0"/>
<name>A0A8H7CZX0_9AGAR</name>
<keyword evidence="2" id="KW-1185">Reference proteome</keyword>
<evidence type="ECO:0000313" key="1">
    <source>
        <dbReference type="EMBL" id="KAF7356410.1"/>
    </source>
</evidence>
<sequence length="256" mass="28735">MQGLPQPPDQPNVDGCPMVELSDDPVDVEYLLKALYIPTFHCQNKLPLAVVAAFIRLGRKYDFKDLFNSAVARLTSDCPATLEEYDVVQTEFKTIEEHSDIMLDLITLASQNNIMSILPCAYYYALQDYSLAELFDGVQKSDGTVASLSPADLRRCVIAKEKLLAKQLQPGYTLGWARKWEFDDCTSHPRCRVLREAILIRQSDDAAIHALTPLSWFRRLSFCATCALHVADSVKAGRKKMWDELPGFFDLPPGAS</sequence>
<proteinExistence type="predicted"/>
<dbReference type="OrthoDB" id="2799068at2759"/>
<accession>A0A8H7CZX0</accession>
<reference evidence="1" key="1">
    <citation type="submission" date="2020-05" db="EMBL/GenBank/DDBJ databases">
        <title>Mycena genomes resolve the evolution of fungal bioluminescence.</title>
        <authorList>
            <person name="Tsai I.J."/>
        </authorList>
    </citation>
    <scope>NUCLEOTIDE SEQUENCE</scope>
    <source>
        <strain evidence="1">CCC161011</strain>
    </source>
</reference>
<dbReference type="Proteomes" id="UP000620124">
    <property type="component" value="Unassembled WGS sequence"/>
</dbReference>
<protein>
    <submittedName>
        <fullName evidence="1">BTB domain-containing protein</fullName>
    </submittedName>
</protein>
<comment type="caution">
    <text evidence="1">The sequence shown here is derived from an EMBL/GenBank/DDBJ whole genome shotgun (WGS) entry which is preliminary data.</text>
</comment>
<dbReference type="EMBL" id="JACAZI010000007">
    <property type="protein sequence ID" value="KAF7356410.1"/>
    <property type="molecule type" value="Genomic_DNA"/>
</dbReference>
<evidence type="ECO:0000313" key="2">
    <source>
        <dbReference type="Proteomes" id="UP000620124"/>
    </source>
</evidence>
<organism evidence="1 2">
    <name type="scientific">Mycena venus</name>
    <dbReference type="NCBI Taxonomy" id="2733690"/>
    <lineage>
        <taxon>Eukaryota</taxon>
        <taxon>Fungi</taxon>
        <taxon>Dikarya</taxon>
        <taxon>Basidiomycota</taxon>
        <taxon>Agaricomycotina</taxon>
        <taxon>Agaricomycetes</taxon>
        <taxon>Agaricomycetidae</taxon>
        <taxon>Agaricales</taxon>
        <taxon>Marasmiineae</taxon>
        <taxon>Mycenaceae</taxon>
        <taxon>Mycena</taxon>
    </lineage>
</organism>